<keyword evidence="1" id="KW-0614">Plasmid</keyword>
<name>Q0RVF5_RHOJR</name>
<reference evidence="2" key="1">
    <citation type="journal article" date="2006" name="Proc. Natl. Acad. Sci. U.S.A.">
        <title>The complete genome of Rhodococcus sp. RHA1 provides insights into a catabolic powerhouse.</title>
        <authorList>
            <person name="McLeod M.P."/>
            <person name="Warren R.L."/>
            <person name="Hsiao W.W.L."/>
            <person name="Araki N."/>
            <person name="Myhre M."/>
            <person name="Fernandes C."/>
            <person name="Miyazawa D."/>
            <person name="Wong W."/>
            <person name="Lillquist A.L."/>
            <person name="Wang D."/>
            <person name="Dosanjh M."/>
            <person name="Hara H."/>
            <person name="Petrescu A."/>
            <person name="Morin R.D."/>
            <person name="Yang G."/>
            <person name="Stott J.M."/>
            <person name="Schein J.E."/>
            <person name="Shin H."/>
            <person name="Smailus D."/>
            <person name="Siddiqui A.S."/>
            <person name="Marra M.A."/>
            <person name="Jones S.J.M."/>
            <person name="Holt R."/>
            <person name="Brinkman F.S.L."/>
            <person name="Miyauchi K."/>
            <person name="Fukuda M."/>
            <person name="Davies J.E."/>
            <person name="Mohn W.W."/>
            <person name="Eltis L.D."/>
        </authorList>
    </citation>
    <scope>NUCLEOTIDE SEQUENCE [LARGE SCALE GENOMIC DNA]</scope>
    <source>
        <strain evidence="2">RHA1</strain>
    </source>
</reference>
<evidence type="ECO:0000313" key="1">
    <source>
        <dbReference type="EMBL" id="ABH00731.1"/>
    </source>
</evidence>
<dbReference type="HOGENOM" id="CLU_1509469_0_0_11"/>
<dbReference type="AlphaFoldDB" id="Q0RVF5"/>
<geneLocation type="plasmid" evidence="1 2">
    <name>pRHL3</name>
</geneLocation>
<sequence length="183" mass="20599">MSRSEMPEQSWIAAQELYDQGYTVDGARQLFGEPKTGPDGTLGWEDDWIDRAEGRALIPVLPFLIERLRGHSEVGEAAGELVRLYEELNRRVGNDGAPDPLHHHEISEDELVELGNDRDALKAIYGSPHRWTQEPVVEGNSVPFISQERSRFGDGARLVGRRNLRWWLKSAVGEVANKQSENA</sequence>
<organism evidence="1 2">
    <name type="scientific">Rhodococcus jostii (strain RHA1)</name>
    <dbReference type="NCBI Taxonomy" id="101510"/>
    <lineage>
        <taxon>Bacteria</taxon>
        <taxon>Bacillati</taxon>
        <taxon>Actinomycetota</taxon>
        <taxon>Actinomycetes</taxon>
        <taxon>Mycobacteriales</taxon>
        <taxon>Nocardiaceae</taxon>
        <taxon>Rhodococcus</taxon>
    </lineage>
</organism>
<dbReference type="EMBL" id="CP000434">
    <property type="protein sequence ID" value="ABH00731.1"/>
    <property type="molecule type" value="Genomic_DNA"/>
</dbReference>
<gene>
    <name evidence="1" type="ordered locus">RHA1_ro11084</name>
</gene>
<dbReference type="KEGG" id="rha:RHA1_ro11084"/>
<evidence type="ECO:0000313" key="2">
    <source>
        <dbReference type="Proteomes" id="UP000008710"/>
    </source>
</evidence>
<dbReference type="Proteomes" id="UP000008710">
    <property type="component" value="Plasmid pRHL3"/>
</dbReference>
<proteinExistence type="predicted"/>
<accession>Q0RVF5</accession>
<protein>
    <submittedName>
        <fullName evidence="1">Uncharacterized protein</fullName>
    </submittedName>
</protein>